<dbReference type="FunCoup" id="F0VFC9">
    <property type="interactions" value="432"/>
</dbReference>
<evidence type="ECO:0000313" key="16">
    <source>
        <dbReference type="EMBL" id="CBZ52423.1"/>
    </source>
</evidence>
<evidence type="ECO:0000256" key="1">
    <source>
        <dbReference type="ARBA" id="ARBA00001917"/>
    </source>
</evidence>
<name>F0VFC9_NEOCL</name>
<keyword evidence="7" id="KW-0520">NAD</keyword>
<evidence type="ECO:0000256" key="9">
    <source>
        <dbReference type="ARBA" id="ARBA00038890"/>
    </source>
</evidence>
<keyword evidence="6" id="KW-0560">Oxidoreductase</keyword>
<dbReference type="Gene3D" id="3.20.20.70">
    <property type="entry name" value="Aldolase class I"/>
    <property type="match status" value="2"/>
</dbReference>
<evidence type="ECO:0000256" key="4">
    <source>
        <dbReference type="ARBA" id="ARBA00022694"/>
    </source>
</evidence>
<dbReference type="eggNOG" id="KOG2335">
    <property type="taxonomic scope" value="Eukaryota"/>
</dbReference>
<accession>F0VFC9</accession>
<feature type="region of interest" description="Disordered" evidence="14">
    <location>
        <begin position="96"/>
        <end position="127"/>
    </location>
</feature>
<protein>
    <recommendedName>
        <fullName evidence="9">tRNA-dihydrouridine(16/17) synthase [NAD(P)(+)]</fullName>
        <ecNumber evidence="9">1.3.1.88</ecNumber>
    </recommendedName>
</protein>
<keyword evidence="17" id="KW-1185">Reference proteome</keyword>
<evidence type="ECO:0000256" key="5">
    <source>
        <dbReference type="ARBA" id="ARBA00022857"/>
    </source>
</evidence>
<dbReference type="Proteomes" id="UP000007494">
    <property type="component" value="Chromosome VIIa"/>
</dbReference>
<dbReference type="OrthoDB" id="272303at2759"/>
<evidence type="ECO:0000259" key="15">
    <source>
        <dbReference type="Pfam" id="PF01207"/>
    </source>
</evidence>
<feature type="region of interest" description="Disordered" evidence="14">
    <location>
        <begin position="489"/>
        <end position="524"/>
    </location>
</feature>
<keyword evidence="2" id="KW-0285">Flavoprotein</keyword>
<feature type="region of interest" description="Disordered" evidence="14">
    <location>
        <begin position="1"/>
        <end position="29"/>
    </location>
</feature>
<dbReference type="EMBL" id="FR823388">
    <property type="protein sequence ID" value="CBZ52423.1"/>
    <property type="molecule type" value="Genomic_DNA"/>
</dbReference>
<evidence type="ECO:0000256" key="8">
    <source>
        <dbReference type="ARBA" id="ARBA00038313"/>
    </source>
</evidence>
<dbReference type="InParanoid" id="F0VFC9"/>
<evidence type="ECO:0000256" key="3">
    <source>
        <dbReference type="ARBA" id="ARBA00022643"/>
    </source>
</evidence>
<comment type="cofactor">
    <cofactor evidence="1">
        <name>FMN</name>
        <dbReference type="ChEBI" id="CHEBI:58210"/>
    </cofactor>
</comment>
<dbReference type="GO" id="GO:0017150">
    <property type="term" value="F:tRNA dihydrouridine synthase activity"/>
    <property type="evidence" value="ECO:0007669"/>
    <property type="project" value="InterPro"/>
</dbReference>
<dbReference type="SUPFAM" id="SSF51395">
    <property type="entry name" value="FMN-linked oxidoreductases"/>
    <property type="match status" value="1"/>
</dbReference>
<comment type="similarity">
    <text evidence="8">Belongs to the Dus family. Dus1 subfamily.</text>
</comment>
<evidence type="ECO:0000313" key="17">
    <source>
        <dbReference type="Proteomes" id="UP000007494"/>
    </source>
</evidence>
<comment type="catalytic activity">
    <reaction evidence="12">
        <text>5,6-dihydrouridine(16) in tRNA + NAD(+) = uridine(16) in tRNA + NADH + H(+)</text>
        <dbReference type="Rhea" id="RHEA:53380"/>
        <dbReference type="Rhea" id="RHEA-COMP:13543"/>
        <dbReference type="Rhea" id="RHEA-COMP:13544"/>
        <dbReference type="ChEBI" id="CHEBI:15378"/>
        <dbReference type="ChEBI" id="CHEBI:57540"/>
        <dbReference type="ChEBI" id="CHEBI:57945"/>
        <dbReference type="ChEBI" id="CHEBI:65315"/>
        <dbReference type="ChEBI" id="CHEBI:74443"/>
        <dbReference type="EC" id="1.3.1.88"/>
    </reaction>
    <physiologicalReaction direction="right-to-left" evidence="12">
        <dbReference type="Rhea" id="RHEA:53382"/>
    </physiologicalReaction>
</comment>
<dbReference type="InterPro" id="IPR035587">
    <property type="entry name" value="DUS-like_FMN-bd"/>
</dbReference>
<reference evidence="17" key="1">
    <citation type="journal article" date="2012" name="PLoS Pathog.">
        <title>Comparative genomics of the apicomplexan parasites Toxoplasma gondii and Neospora caninum: Coccidia differing in host range and transmission strategy.</title>
        <authorList>
            <person name="Reid A.J."/>
            <person name="Vermont S.J."/>
            <person name="Cotton J.A."/>
            <person name="Harris D."/>
            <person name="Hill-Cawthorne G.A."/>
            <person name="Konen-Waisman S."/>
            <person name="Latham S.M."/>
            <person name="Mourier T."/>
            <person name="Norton R."/>
            <person name="Quail M.A."/>
            <person name="Sanders M."/>
            <person name="Shanmugam D."/>
            <person name="Sohal A."/>
            <person name="Wasmuth J.D."/>
            <person name="Brunk B."/>
            <person name="Grigg M.E."/>
            <person name="Howard J.C."/>
            <person name="Parkinson J."/>
            <person name="Roos D.S."/>
            <person name="Trees A.J."/>
            <person name="Berriman M."/>
            <person name="Pain A."/>
            <person name="Wastling J.M."/>
        </authorList>
    </citation>
    <scope>NUCLEOTIDE SEQUENCE [LARGE SCALE GENOMIC DNA]</scope>
    <source>
        <strain evidence="17">Liverpool</strain>
    </source>
</reference>
<dbReference type="EC" id="1.3.1.88" evidence="9"/>
<dbReference type="Pfam" id="PF01207">
    <property type="entry name" value="Dus"/>
    <property type="match status" value="2"/>
</dbReference>
<evidence type="ECO:0000256" key="2">
    <source>
        <dbReference type="ARBA" id="ARBA00022630"/>
    </source>
</evidence>
<dbReference type="RefSeq" id="XP_003882455.1">
    <property type="nucleotide sequence ID" value="XM_003882406.1"/>
</dbReference>
<feature type="domain" description="DUS-like FMN-binding" evidence="15">
    <location>
        <begin position="174"/>
        <end position="357"/>
    </location>
</feature>
<dbReference type="GeneID" id="13444425"/>
<dbReference type="AlphaFoldDB" id="F0VFC9"/>
<feature type="domain" description="DUS-like FMN-binding" evidence="15">
    <location>
        <begin position="43"/>
        <end position="106"/>
    </location>
</feature>
<dbReference type="OMA" id="KVEHRCD"/>
<evidence type="ECO:0000256" key="10">
    <source>
        <dbReference type="ARBA" id="ARBA00047287"/>
    </source>
</evidence>
<keyword evidence="3" id="KW-0288">FMN</keyword>
<evidence type="ECO:0000256" key="6">
    <source>
        <dbReference type="ARBA" id="ARBA00023002"/>
    </source>
</evidence>
<dbReference type="CDD" id="cd02801">
    <property type="entry name" value="DUS_like_FMN"/>
    <property type="match status" value="1"/>
</dbReference>
<evidence type="ECO:0000256" key="13">
    <source>
        <dbReference type="ARBA" id="ARBA00049467"/>
    </source>
</evidence>
<comment type="catalytic activity">
    <reaction evidence="10">
        <text>5,6-dihydrouridine(17) in tRNA + NAD(+) = uridine(17) in tRNA + NADH + H(+)</text>
        <dbReference type="Rhea" id="RHEA:53372"/>
        <dbReference type="Rhea" id="RHEA-COMP:13541"/>
        <dbReference type="Rhea" id="RHEA-COMP:13542"/>
        <dbReference type="ChEBI" id="CHEBI:15378"/>
        <dbReference type="ChEBI" id="CHEBI:57540"/>
        <dbReference type="ChEBI" id="CHEBI:57945"/>
        <dbReference type="ChEBI" id="CHEBI:65315"/>
        <dbReference type="ChEBI" id="CHEBI:74443"/>
        <dbReference type="EC" id="1.3.1.88"/>
    </reaction>
    <physiologicalReaction direction="right-to-left" evidence="10">
        <dbReference type="Rhea" id="RHEA:53374"/>
    </physiologicalReaction>
</comment>
<dbReference type="PROSITE" id="PS01136">
    <property type="entry name" value="UPF0034"/>
    <property type="match status" value="1"/>
</dbReference>
<dbReference type="GO" id="GO:0050660">
    <property type="term" value="F:flavin adenine dinucleotide binding"/>
    <property type="evidence" value="ECO:0007669"/>
    <property type="project" value="InterPro"/>
</dbReference>
<dbReference type="VEuPathDB" id="ToxoDB:NCLIV_0221"/>
<evidence type="ECO:0000256" key="12">
    <source>
        <dbReference type="ARBA" id="ARBA00048934"/>
    </source>
</evidence>
<dbReference type="PANTHER" id="PTHR11082">
    <property type="entry name" value="TRNA-DIHYDROURIDINE SYNTHASE"/>
    <property type="match status" value="1"/>
</dbReference>
<evidence type="ECO:0000256" key="14">
    <source>
        <dbReference type="SAM" id="MobiDB-lite"/>
    </source>
</evidence>
<dbReference type="InterPro" id="IPR013785">
    <property type="entry name" value="Aldolase_TIM"/>
</dbReference>
<sequence length="568" mass="63387">MADVAGETWEGGTAEARKDKQRKKKKRRHDTFWDSIGRPRFVMAPMVDASELAFRLLGRRYGVDLAYTPMMHSRLFVDDPKYRAVHWQTLRSSSAATRQACSEDEQEEEKEESECARPPFVDGTGRETDEPVFVQFCAVLDEAGSLSVVLGLPFSREKFRSLTLLGLAPVRVHAGDSPETLLAAAQLVEDEVDAVDLNFGCPQGIARRGHYGAFLLHESELLIDIVSTLHKHLRTPVTCKMRKVSPRPTAALPRSTTALVLDEERRLQDTLRLCDAFEAAGCACLCIHGRTKEEKASLVGPCDWLAIRHAKERLSIPVIANGGVETYEDALRCLEFTGADAVMSAEGLLDNPLLFAPSRFAAPSVYALLSPSLFALSPLLSSSWRDHLRRRLSLPARRHLHLPHSLVPVGFSPSLLHRCLVMQEYLDLCMRYPPPHSSFIKSHLFRCLHPVLVDHEELRNSLGKACDFDEFSSIVNAATEQARQTAYSCSAPTPAANEGASRETDRRCGEAETGDTENRSRQKATWYRRHRTNLARALKREQEAKEVLIWGPSEDDAGGDVFSSLFLD</sequence>
<feature type="compositionally biased region" description="Basic and acidic residues" evidence="14">
    <location>
        <begin position="500"/>
        <end position="520"/>
    </location>
</feature>
<gene>
    <name evidence="16" type="ORF">NCLIV_0221</name>
</gene>
<feature type="compositionally biased region" description="Basic residues" evidence="14">
    <location>
        <begin position="19"/>
        <end position="29"/>
    </location>
</feature>
<evidence type="ECO:0000256" key="7">
    <source>
        <dbReference type="ARBA" id="ARBA00023027"/>
    </source>
</evidence>
<dbReference type="PANTHER" id="PTHR11082:SF5">
    <property type="entry name" value="TRNA-DIHYDROURIDINE(16_17) SYNTHASE [NAD(P)(+)]-LIKE"/>
    <property type="match status" value="1"/>
</dbReference>
<dbReference type="InterPro" id="IPR018517">
    <property type="entry name" value="tRNA_hU_synthase_CS"/>
</dbReference>
<comment type="catalytic activity">
    <reaction evidence="11">
        <text>5,6-dihydrouridine(16) in tRNA + NADP(+) = uridine(16) in tRNA + NADPH + H(+)</text>
        <dbReference type="Rhea" id="RHEA:53376"/>
        <dbReference type="Rhea" id="RHEA-COMP:13543"/>
        <dbReference type="Rhea" id="RHEA-COMP:13544"/>
        <dbReference type="ChEBI" id="CHEBI:15378"/>
        <dbReference type="ChEBI" id="CHEBI:57783"/>
        <dbReference type="ChEBI" id="CHEBI:58349"/>
        <dbReference type="ChEBI" id="CHEBI:65315"/>
        <dbReference type="ChEBI" id="CHEBI:74443"/>
        <dbReference type="EC" id="1.3.1.88"/>
    </reaction>
    <physiologicalReaction direction="right-to-left" evidence="11">
        <dbReference type="Rhea" id="RHEA:53378"/>
    </physiologicalReaction>
</comment>
<keyword evidence="4" id="KW-0819">tRNA processing</keyword>
<keyword evidence="5" id="KW-0521">NADP</keyword>
<feature type="compositionally biased region" description="Acidic residues" evidence="14">
    <location>
        <begin position="102"/>
        <end position="112"/>
    </location>
</feature>
<proteinExistence type="inferred from homology"/>
<organism evidence="16 17">
    <name type="scientific">Neospora caninum (strain Liverpool)</name>
    <dbReference type="NCBI Taxonomy" id="572307"/>
    <lineage>
        <taxon>Eukaryota</taxon>
        <taxon>Sar</taxon>
        <taxon>Alveolata</taxon>
        <taxon>Apicomplexa</taxon>
        <taxon>Conoidasida</taxon>
        <taxon>Coccidia</taxon>
        <taxon>Eucoccidiorida</taxon>
        <taxon>Eimeriorina</taxon>
        <taxon>Sarcocystidae</taxon>
        <taxon>Neospora</taxon>
    </lineage>
</organism>
<evidence type="ECO:0000256" key="11">
    <source>
        <dbReference type="ARBA" id="ARBA00047652"/>
    </source>
</evidence>
<comment type="catalytic activity">
    <reaction evidence="13">
        <text>5,6-dihydrouridine(17) in tRNA + NADP(+) = uridine(17) in tRNA + NADPH + H(+)</text>
        <dbReference type="Rhea" id="RHEA:53368"/>
        <dbReference type="Rhea" id="RHEA-COMP:13541"/>
        <dbReference type="Rhea" id="RHEA-COMP:13542"/>
        <dbReference type="ChEBI" id="CHEBI:15378"/>
        <dbReference type="ChEBI" id="CHEBI:57783"/>
        <dbReference type="ChEBI" id="CHEBI:58349"/>
        <dbReference type="ChEBI" id="CHEBI:65315"/>
        <dbReference type="ChEBI" id="CHEBI:74443"/>
        <dbReference type="EC" id="1.3.1.88"/>
    </reaction>
    <physiologicalReaction direction="right-to-left" evidence="13">
        <dbReference type="Rhea" id="RHEA:53370"/>
    </physiologicalReaction>
</comment>